<dbReference type="Proteomes" id="UP000236291">
    <property type="component" value="Unassembled WGS sequence"/>
</dbReference>
<reference evidence="1 2" key="2">
    <citation type="journal article" date="2017" name="Front. Plant Sci.">
        <title>Gene Classification and Mining of Molecular Markers Useful in Red Clover (Trifolium pratense) Breeding.</title>
        <authorList>
            <person name="Istvanek J."/>
            <person name="Dluhosova J."/>
            <person name="Dluhos P."/>
            <person name="Patkova L."/>
            <person name="Nedelnik J."/>
            <person name="Repkova J."/>
        </authorList>
    </citation>
    <scope>NUCLEOTIDE SEQUENCE [LARGE SCALE GENOMIC DNA]</scope>
    <source>
        <strain evidence="2">cv. Tatra</strain>
        <tissue evidence="1">Young leaves</tissue>
    </source>
</reference>
<protein>
    <submittedName>
        <fullName evidence="1">HAT family dimerization domain containing protein</fullName>
    </submittedName>
</protein>
<dbReference type="EMBL" id="ASHM01039354">
    <property type="protein sequence ID" value="PNX81159.1"/>
    <property type="molecule type" value="Genomic_DNA"/>
</dbReference>
<accession>A0A2K3LRL7</accession>
<organism evidence="1 2">
    <name type="scientific">Trifolium pratense</name>
    <name type="common">Red clover</name>
    <dbReference type="NCBI Taxonomy" id="57577"/>
    <lineage>
        <taxon>Eukaryota</taxon>
        <taxon>Viridiplantae</taxon>
        <taxon>Streptophyta</taxon>
        <taxon>Embryophyta</taxon>
        <taxon>Tracheophyta</taxon>
        <taxon>Spermatophyta</taxon>
        <taxon>Magnoliopsida</taxon>
        <taxon>eudicotyledons</taxon>
        <taxon>Gunneridae</taxon>
        <taxon>Pentapetalae</taxon>
        <taxon>rosids</taxon>
        <taxon>fabids</taxon>
        <taxon>Fabales</taxon>
        <taxon>Fabaceae</taxon>
        <taxon>Papilionoideae</taxon>
        <taxon>50 kb inversion clade</taxon>
        <taxon>NPAAA clade</taxon>
        <taxon>Hologalegina</taxon>
        <taxon>IRL clade</taxon>
        <taxon>Trifolieae</taxon>
        <taxon>Trifolium</taxon>
    </lineage>
</organism>
<dbReference type="ExpressionAtlas" id="A0A2K3LRL7">
    <property type="expression patterns" value="baseline"/>
</dbReference>
<reference evidence="1 2" key="1">
    <citation type="journal article" date="2014" name="Am. J. Bot.">
        <title>Genome assembly and annotation for red clover (Trifolium pratense; Fabaceae).</title>
        <authorList>
            <person name="Istvanek J."/>
            <person name="Jaros M."/>
            <person name="Krenek A."/>
            <person name="Repkova J."/>
        </authorList>
    </citation>
    <scope>NUCLEOTIDE SEQUENCE [LARGE SCALE GENOMIC DNA]</scope>
    <source>
        <strain evidence="2">cv. Tatra</strain>
        <tissue evidence="1">Young leaves</tissue>
    </source>
</reference>
<evidence type="ECO:0000313" key="2">
    <source>
        <dbReference type="Proteomes" id="UP000236291"/>
    </source>
</evidence>
<dbReference type="PANTHER" id="PTHR46951:SF2">
    <property type="entry name" value="BED-TYPE DOMAIN-CONTAINING PROTEIN"/>
    <property type="match status" value="1"/>
</dbReference>
<evidence type="ECO:0000313" key="1">
    <source>
        <dbReference type="EMBL" id="PNX81159.1"/>
    </source>
</evidence>
<dbReference type="AlphaFoldDB" id="A0A2K3LRL7"/>
<sequence length="111" mass="12202">MASNYHSEKSQSACATGQVSAISPTVPKHEIALGNRTDPSSKCGVSINGDALKIKCKFCEKNLSGRAYRFKHHLAGTSQNVAVCKAVTHEVKQEMFQIVNDRVEFSRKCFL</sequence>
<proteinExistence type="predicted"/>
<dbReference type="PANTHER" id="PTHR46951">
    <property type="entry name" value="BED-TYPE DOMAIN-CONTAINING PROTEIN"/>
    <property type="match status" value="1"/>
</dbReference>
<gene>
    <name evidence="1" type="ORF">L195_g037175</name>
</gene>
<name>A0A2K3LRL7_TRIPR</name>
<comment type="caution">
    <text evidence="1">The sequence shown here is derived from an EMBL/GenBank/DDBJ whole genome shotgun (WGS) entry which is preliminary data.</text>
</comment>